<dbReference type="InterPro" id="IPR036444">
    <property type="entry name" value="PLipase_A2_dom_sf"/>
</dbReference>
<reference evidence="3" key="1">
    <citation type="journal article" date="2023" name="IScience">
        <title>Live-bearing cockroach genome reveals convergent evolutionary mechanisms linked to viviparity in insects and beyond.</title>
        <authorList>
            <person name="Fouks B."/>
            <person name="Harrison M.C."/>
            <person name="Mikhailova A.A."/>
            <person name="Marchal E."/>
            <person name="English S."/>
            <person name="Carruthers M."/>
            <person name="Jennings E.C."/>
            <person name="Chiamaka E.L."/>
            <person name="Frigard R.A."/>
            <person name="Pippel M."/>
            <person name="Attardo G.M."/>
            <person name="Benoit J.B."/>
            <person name="Bornberg-Bauer E."/>
            <person name="Tobe S.S."/>
        </authorList>
    </citation>
    <scope>NUCLEOTIDE SEQUENCE</scope>
    <source>
        <strain evidence="3">Stay&amp;Tobe</strain>
    </source>
</reference>
<evidence type="ECO:0000313" key="3">
    <source>
        <dbReference type="EMBL" id="KAJ9598321.1"/>
    </source>
</evidence>
<keyword evidence="4" id="KW-1185">Reference proteome</keyword>
<proteinExistence type="predicted"/>
<dbReference type="Gene3D" id="1.20.90.10">
    <property type="entry name" value="Phospholipase A2 domain"/>
    <property type="match status" value="1"/>
</dbReference>
<dbReference type="Pfam" id="PF05826">
    <property type="entry name" value="Phospholip_A2_2"/>
    <property type="match status" value="1"/>
</dbReference>
<dbReference type="PROSITE" id="PS01009">
    <property type="entry name" value="CRISP_1"/>
    <property type="match status" value="1"/>
</dbReference>
<dbReference type="PRINTS" id="PR00837">
    <property type="entry name" value="V5TPXLIKE"/>
</dbReference>
<comment type="caution">
    <text evidence="3">The sequence shown here is derived from an EMBL/GenBank/DDBJ whole genome shotgun (WGS) entry which is preliminary data.</text>
</comment>
<feature type="signal peptide" evidence="1">
    <location>
        <begin position="1"/>
        <end position="17"/>
    </location>
</feature>
<protein>
    <recommendedName>
        <fullName evidence="2">SCP domain-containing protein</fullName>
    </recommendedName>
</protein>
<dbReference type="GO" id="GO:0006644">
    <property type="term" value="P:phospholipid metabolic process"/>
    <property type="evidence" value="ECO:0007669"/>
    <property type="project" value="InterPro"/>
</dbReference>
<dbReference type="InterPro" id="IPR002413">
    <property type="entry name" value="V5_allergen-like"/>
</dbReference>
<dbReference type="SMART" id="SM00198">
    <property type="entry name" value="SCP"/>
    <property type="match status" value="1"/>
</dbReference>
<evidence type="ECO:0000259" key="2">
    <source>
        <dbReference type="SMART" id="SM00198"/>
    </source>
</evidence>
<dbReference type="InterPro" id="IPR016090">
    <property type="entry name" value="PLA2-like_dom"/>
</dbReference>
<gene>
    <name evidence="3" type="ORF">L9F63_010999</name>
</gene>
<reference evidence="3" key="2">
    <citation type="submission" date="2023-05" db="EMBL/GenBank/DDBJ databases">
        <authorList>
            <person name="Fouks B."/>
        </authorList>
    </citation>
    <scope>NUCLEOTIDE SEQUENCE</scope>
    <source>
        <strain evidence="3">Stay&amp;Tobe</strain>
        <tissue evidence="3">Testes</tissue>
    </source>
</reference>
<dbReference type="GO" id="GO:0004623">
    <property type="term" value="F:phospholipase A2 activity"/>
    <property type="evidence" value="ECO:0007669"/>
    <property type="project" value="InterPro"/>
</dbReference>
<sequence length="485" mass="55880">RKMYHLIMMALFALISAEDVSRYCPLCSPEMFTWDVANHTMCLYQGIGPACVDTDDAGVTDAEKELILQVHNSLRTYVASGSESRGFPDTGPQPPAANMMKLKWDDELAEIAQLWADQCTFAHDCRNVPDFKVGQNIAQYLHSNEAKVDWELIIDGWYNEVENWTSTDTSQFKFTSGDMPTGHYTQLVWGKTRFIGCGRRAFKFGYWHEQLYVCNYGPSGNFFYEPLYAIGDPCSQCPGDSVCSEGYLCEAGAGDVEDIYAYRYSVSNEINNVEGSTASVQIENEVKTNSENSDKPLWDEWITYFFNNMHFVRLFVVLVLVECVHSGNELHPFYRIEKVMSPEEKNILKIFIGKRKWCGLGNEIDSQDVLRNVTNCCESHDSCPDFISPGDVKYGLLNAGPYVRVNCICDEMFYLCLKRSGGMAAYIAGRFYFNYLERECFILDYPLECAEWIRRGWLWSERVCSRMEPYRKHGRMWQWRKLNNF</sequence>
<dbReference type="GO" id="GO:0005576">
    <property type="term" value="C:extracellular region"/>
    <property type="evidence" value="ECO:0007669"/>
    <property type="project" value="UniProtKB-SubCell"/>
</dbReference>
<dbReference type="InterPro" id="IPR018244">
    <property type="entry name" value="Allrgn_V5/Tpx1_CS"/>
</dbReference>
<keyword evidence="1" id="KW-0732">Signal</keyword>
<feature type="chain" id="PRO_5041900439" description="SCP domain-containing protein" evidence="1">
    <location>
        <begin position="18"/>
        <end position="485"/>
    </location>
</feature>
<dbReference type="InterPro" id="IPR035940">
    <property type="entry name" value="CAP_sf"/>
</dbReference>
<dbReference type="CDD" id="cd05380">
    <property type="entry name" value="CAP_euk"/>
    <property type="match status" value="1"/>
</dbReference>
<evidence type="ECO:0000313" key="4">
    <source>
        <dbReference type="Proteomes" id="UP001233999"/>
    </source>
</evidence>
<evidence type="ECO:0000256" key="1">
    <source>
        <dbReference type="SAM" id="SignalP"/>
    </source>
</evidence>
<dbReference type="AlphaFoldDB" id="A0AAD8AGS4"/>
<dbReference type="PANTHER" id="PTHR10334">
    <property type="entry name" value="CYSTEINE-RICH SECRETORY PROTEIN-RELATED"/>
    <property type="match status" value="1"/>
</dbReference>
<name>A0AAD8AGS4_DIPPU</name>
<dbReference type="InterPro" id="IPR001283">
    <property type="entry name" value="CRISP-related"/>
</dbReference>
<dbReference type="SUPFAM" id="SSF48619">
    <property type="entry name" value="Phospholipase A2, PLA2"/>
    <property type="match status" value="1"/>
</dbReference>
<accession>A0AAD8AGS4</accession>
<feature type="non-terminal residue" evidence="3">
    <location>
        <position position="1"/>
    </location>
</feature>
<feature type="domain" description="SCP" evidence="2">
    <location>
        <begin position="62"/>
        <end position="224"/>
    </location>
</feature>
<dbReference type="GO" id="GO:0050482">
    <property type="term" value="P:arachidonate secretion"/>
    <property type="evidence" value="ECO:0007669"/>
    <property type="project" value="InterPro"/>
</dbReference>
<dbReference type="SUPFAM" id="SSF55797">
    <property type="entry name" value="PR-1-like"/>
    <property type="match status" value="1"/>
</dbReference>
<dbReference type="PROSITE" id="PS01010">
    <property type="entry name" value="CRISP_2"/>
    <property type="match status" value="1"/>
</dbReference>
<dbReference type="InterPro" id="IPR014044">
    <property type="entry name" value="CAP_dom"/>
</dbReference>
<dbReference type="Proteomes" id="UP001233999">
    <property type="component" value="Unassembled WGS sequence"/>
</dbReference>
<dbReference type="EMBL" id="JASPKZ010001229">
    <property type="protein sequence ID" value="KAJ9598321.1"/>
    <property type="molecule type" value="Genomic_DNA"/>
</dbReference>
<dbReference type="Pfam" id="PF00188">
    <property type="entry name" value="CAP"/>
    <property type="match status" value="1"/>
</dbReference>
<dbReference type="Gene3D" id="3.40.33.10">
    <property type="entry name" value="CAP"/>
    <property type="match status" value="1"/>
</dbReference>
<organism evidence="3 4">
    <name type="scientific">Diploptera punctata</name>
    <name type="common">Pacific beetle cockroach</name>
    <dbReference type="NCBI Taxonomy" id="6984"/>
    <lineage>
        <taxon>Eukaryota</taxon>
        <taxon>Metazoa</taxon>
        <taxon>Ecdysozoa</taxon>
        <taxon>Arthropoda</taxon>
        <taxon>Hexapoda</taxon>
        <taxon>Insecta</taxon>
        <taxon>Pterygota</taxon>
        <taxon>Neoptera</taxon>
        <taxon>Polyneoptera</taxon>
        <taxon>Dictyoptera</taxon>
        <taxon>Blattodea</taxon>
        <taxon>Blaberoidea</taxon>
        <taxon>Blaberidae</taxon>
        <taxon>Diplopterinae</taxon>
        <taxon>Diploptera</taxon>
    </lineage>
</organism>
<dbReference type="PRINTS" id="PR00838">
    <property type="entry name" value="V5ALLERGEN"/>
</dbReference>